<evidence type="ECO:0000259" key="17">
    <source>
        <dbReference type="PROSITE" id="PS50835"/>
    </source>
</evidence>
<feature type="chain" id="PRO_5028303743" evidence="16">
    <location>
        <begin position="39"/>
        <end position="1408"/>
    </location>
</feature>
<dbReference type="GO" id="GO:0019991">
    <property type="term" value="P:septate junction assembly"/>
    <property type="evidence" value="ECO:0007669"/>
    <property type="project" value="UniProtKB-ARBA"/>
</dbReference>
<dbReference type="InterPro" id="IPR001304">
    <property type="entry name" value="C-type_lectin-like"/>
</dbReference>
<dbReference type="FunFam" id="2.60.40.10:FF:001582">
    <property type="entry name" value="Receptor tyrosine kinase Flt1b"/>
    <property type="match status" value="1"/>
</dbReference>
<dbReference type="SMART" id="SM00060">
    <property type="entry name" value="FN3"/>
    <property type="match status" value="4"/>
</dbReference>
<evidence type="ECO:0000256" key="15">
    <source>
        <dbReference type="SAM" id="MobiDB-lite"/>
    </source>
</evidence>
<dbReference type="CDD" id="cd00063">
    <property type="entry name" value="FN3"/>
    <property type="match status" value="4"/>
</dbReference>
<dbReference type="InterPro" id="IPR013783">
    <property type="entry name" value="Ig-like_fold"/>
</dbReference>
<dbReference type="PROSITE" id="PS50835">
    <property type="entry name" value="IG_LIKE"/>
    <property type="match status" value="6"/>
</dbReference>
<gene>
    <name evidence="21" type="primary">LOC108047677</name>
    <name evidence="19" type="synonym">108047677</name>
</gene>
<evidence type="ECO:0000256" key="14">
    <source>
        <dbReference type="ARBA" id="ARBA00060461"/>
    </source>
</evidence>
<feature type="domain" description="Ig-like" evidence="17">
    <location>
        <begin position="866"/>
        <end position="959"/>
    </location>
</feature>
<dbReference type="GO" id="GO:0061343">
    <property type="term" value="P:cell adhesion involved in heart morphogenesis"/>
    <property type="evidence" value="ECO:0007669"/>
    <property type="project" value="UniProtKB-ARBA"/>
</dbReference>
<dbReference type="FunFam" id="2.60.40.10:FF:001933">
    <property type="entry name" value="Blast:Contactin"/>
    <property type="match status" value="1"/>
</dbReference>
<dbReference type="GeneID" id="108047677"/>
<dbReference type="Pfam" id="PF00041">
    <property type="entry name" value="fn3"/>
    <property type="match status" value="3"/>
</dbReference>
<feature type="region of interest" description="Disordered" evidence="15">
    <location>
        <begin position="1"/>
        <end position="20"/>
    </location>
</feature>
<feature type="compositionally biased region" description="Polar residues" evidence="15">
    <location>
        <begin position="77"/>
        <end position="91"/>
    </location>
</feature>
<dbReference type="RefSeq" id="XP_016983455.1">
    <property type="nucleotide sequence ID" value="XM_017127966.1"/>
</dbReference>
<evidence type="ECO:0000313" key="19">
    <source>
        <dbReference type="EnsemblMetazoa" id="XP_016983455.1"/>
    </source>
</evidence>
<dbReference type="SMART" id="SM00034">
    <property type="entry name" value="CLECT"/>
    <property type="match status" value="1"/>
</dbReference>
<feature type="domain" description="Ig-like" evidence="17">
    <location>
        <begin position="596"/>
        <end position="676"/>
    </location>
</feature>
<dbReference type="SMART" id="SM00409">
    <property type="entry name" value="IG"/>
    <property type="match status" value="5"/>
</dbReference>
<reference evidence="21" key="2">
    <citation type="submission" date="2025-04" db="UniProtKB">
        <authorList>
            <consortium name="RefSeq"/>
        </authorList>
    </citation>
    <scope>IDENTIFICATION</scope>
</reference>
<dbReference type="GO" id="GO:0060857">
    <property type="term" value="P:establishment of glial blood-brain barrier"/>
    <property type="evidence" value="ECO:0007669"/>
    <property type="project" value="UniProtKB-ARBA"/>
</dbReference>
<evidence type="ECO:0000256" key="2">
    <source>
        <dbReference type="ARBA" id="ARBA00009812"/>
    </source>
</evidence>
<accession>A0A6P4EZ81</accession>
<evidence type="ECO:0000256" key="12">
    <source>
        <dbReference type="ARBA" id="ARBA00023288"/>
    </source>
</evidence>
<keyword evidence="4" id="KW-0336">GPI-anchor</keyword>
<evidence type="ECO:0000256" key="5">
    <source>
        <dbReference type="ARBA" id="ARBA00022729"/>
    </source>
</evidence>
<dbReference type="GO" id="GO:0005886">
    <property type="term" value="C:plasma membrane"/>
    <property type="evidence" value="ECO:0007669"/>
    <property type="project" value="UniProtKB-SubCell"/>
</dbReference>
<feature type="domain" description="Fibronectin type-III" evidence="18">
    <location>
        <begin position="966"/>
        <end position="1068"/>
    </location>
</feature>
<dbReference type="Pfam" id="PF00059">
    <property type="entry name" value="Lectin_C"/>
    <property type="match status" value="1"/>
</dbReference>
<feature type="domain" description="Ig-like" evidence="17">
    <location>
        <begin position="497"/>
        <end position="581"/>
    </location>
</feature>
<organism evidence="21">
    <name type="scientific">Drosophila rhopaloa</name>
    <name type="common">Fruit fly</name>
    <dbReference type="NCBI Taxonomy" id="1041015"/>
    <lineage>
        <taxon>Eukaryota</taxon>
        <taxon>Metazoa</taxon>
        <taxon>Ecdysozoa</taxon>
        <taxon>Arthropoda</taxon>
        <taxon>Hexapoda</taxon>
        <taxon>Insecta</taxon>
        <taxon>Pterygota</taxon>
        <taxon>Neoptera</taxon>
        <taxon>Endopterygota</taxon>
        <taxon>Diptera</taxon>
        <taxon>Brachycera</taxon>
        <taxon>Muscomorpha</taxon>
        <taxon>Ephydroidea</taxon>
        <taxon>Drosophilidae</taxon>
        <taxon>Drosophila</taxon>
        <taxon>Sophophora</taxon>
    </lineage>
</organism>
<evidence type="ECO:0000259" key="18">
    <source>
        <dbReference type="PROSITE" id="PS50853"/>
    </source>
</evidence>
<keyword evidence="6" id="KW-0677">Repeat</keyword>
<dbReference type="SUPFAM" id="SSF48726">
    <property type="entry name" value="Immunoglobulin"/>
    <property type="match status" value="6"/>
</dbReference>
<dbReference type="Gene3D" id="2.60.40.10">
    <property type="entry name" value="Immunoglobulins"/>
    <property type="match status" value="10"/>
</dbReference>
<proteinExistence type="inferred from homology"/>
<feature type="compositionally biased region" description="Low complexity" evidence="15">
    <location>
        <begin position="38"/>
        <end position="63"/>
    </location>
</feature>
<dbReference type="PROSITE" id="PS50853">
    <property type="entry name" value="FN3"/>
    <property type="match status" value="4"/>
</dbReference>
<keyword evidence="7" id="KW-0130">Cell adhesion</keyword>
<feature type="domain" description="Ig-like" evidence="17">
    <location>
        <begin position="382"/>
        <end position="483"/>
    </location>
</feature>
<feature type="domain" description="Ig-like" evidence="17">
    <location>
        <begin position="776"/>
        <end position="863"/>
    </location>
</feature>
<dbReference type="EnsemblMetazoa" id="XM_017127966.2">
    <property type="protein sequence ID" value="XP_016983455.1"/>
    <property type="gene ID" value="LOC108047677"/>
</dbReference>
<feature type="signal peptide" evidence="16">
    <location>
        <begin position="1"/>
        <end position="38"/>
    </location>
</feature>
<dbReference type="SMART" id="SM00408">
    <property type="entry name" value="IGc2"/>
    <property type="match status" value="5"/>
</dbReference>
<comment type="subcellular location">
    <subcellularLocation>
        <location evidence="14">Cell junction</location>
        <location evidence="14">Septate junction</location>
    </subcellularLocation>
    <subcellularLocation>
        <location evidence="1">Cell membrane</location>
        <topology evidence="1">Lipid-anchor</topology>
        <topology evidence="1">GPI-anchor</topology>
    </subcellularLocation>
</comment>
<dbReference type="Proteomes" id="UP001652680">
    <property type="component" value="Unassembled WGS sequence"/>
</dbReference>
<keyword evidence="12" id="KW-0449">Lipoprotein</keyword>
<evidence type="ECO:0000313" key="21">
    <source>
        <dbReference type="RefSeq" id="XP_016983455.1"/>
    </source>
</evidence>
<sequence>MRSKSPRHTEEKHRPSMFPKRSLLAGLLALHLVGLTTAQLPGDLPPGQADPGQPGQQPQTYQPSYNKDYSPRFNPLYTGQQQSPESSQFDSALLDAQNSGTYKGYYDGRMGVGGIGGNVVGPGNTLGGLGPQYDPFNRNSIGSTGVTYRDAYSDEDNFCPEHWVSFRQSCYRFIRSPKRNWAEAKKICKAYNAELLNVDSVEKHSFILKNLIMQNQRQNRFFISARQTGPLNWVNDDNTQLVQIDDSFSMDEHVPLENEDLHDNRFLVQNDLNNRNLNNPNQFYNSLPGSVNQRNQNNLRGYIGPNQPYGDNGYVRDRVVYAYSKKKDRWMFMPAYEIELNLFICESKVLYTPDNVNIKLDDKRPYHYGLDITDMERIPRGPYFVKQPNDTTFDVNKNRLINDVTLSCLAGGFPTPSYHWYREVYVNDTLEYQKIDPLTDNRYTISGGNLIIYGPKQALDQGAYHCVAENKFGRIRSESAHLNFGFIMEFNLKRSAESSEMNWGKSIFCDPPQHYPDVRYYWARDFFPNFVEEDQRVFVSRDGALYFSFIETVDRANYSCIVQTLVSDTGRNGPFFPLRVTPNSNYQALIFANTFPKVFPEAPVAGEEIRLECMAFGYPIPSYNWTRQGLPLQRNAYTINYGRVLIIQNATTNDNGEYSCTITNPRKTLIKSVYINIQMRPQFTIPLKDMIKDYNSDVTFICEAFAIPDANYTWYKNAERLDPATINRDRYIIQDNVLTIKFLEKDKDEAMYQCGAQNQLKTSFSSAQLRVLSMKPSFKKYPLESEVYAVYNGNTTIVCNPEAAPRPKFQWKKDGQVLGSGGHRRILPSGTLTIAPTSRDDEGTYTCIASNQAGTDESHARVIVLQEIVFVETLPQRIVAKEHDLIFLHCEAVFDELLDVAYIWKQNGEILKNNHDGTGRIIVNWNRLTVYNITMRDAGDYECVVKSSVNEISSKTSVSIEGAPGAPGGVQVIQISKTKAIIEWVDGANNGRAIRYYNILGRTNWNRTWVNVSTHVQSREVDRYTSRQQAEVINLTPWSAYEFSVTAVNDLGIGTPSAPSPIYSTYEDKPYIAPRNVGGGGGKIGDLTITWDPLLPQEQHSHGIHYKVFWKLKGAIEWASDEIRKQDHMGVAVVNIPLNNYYTEYEVKVQAINNIGKGPESGIAVIHSAEDMPQVAPQKPFALGFNSTCFNVTWQPIDMSRENIRGKLIGHRLKYWKTTHQEEDSVYYLSRTTRNWALIVGLQPDTYYFVKVMAYNAAGEGPESERFEERTYRKAPQKPPSSVHVYGINPSTVRVSWRYVSPSQDEEPVEGYKVRVWETDQNMITANNTIVPIGQKLEAYINTLTPGKSYNMRVLAFSNGGDGRMSSPTLRFQMGKTTRNAARHGHNIDTALILSTLLLLTTFFYTSH</sequence>
<protein>
    <submittedName>
        <fullName evidence="21">Contactin</fullName>
    </submittedName>
</protein>
<evidence type="ECO:0000256" key="4">
    <source>
        <dbReference type="ARBA" id="ARBA00022622"/>
    </source>
</evidence>
<dbReference type="InterPro" id="IPR013098">
    <property type="entry name" value="Ig_I-set"/>
</dbReference>
<keyword evidence="11" id="KW-0325">Glycoprotein</keyword>
<dbReference type="CDD" id="cd00096">
    <property type="entry name" value="Ig"/>
    <property type="match status" value="3"/>
</dbReference>
<evidence type="ECO:0000256" key="9">
    <source>
        <dbReference type="ARBA" id="ARBA00023136"/>
    </source>
</evidence>
<keyword evidence="3" id="KW-1003">Cell membrane</keyword>
<dbReference type="GO" id="GO:0021682">
    <property type="term" value="P:nerve maturation"/>
    <property type="evidence" value="ECO:0007669"/>
    <property type="project" value="UniProtKB-ARBA"/>
</dbReference>
<reference evidence="20" key="1">
    <citation type="journal article" date="2021" name="Elife">
        <title>Highly contiguous assemblies of 101 drosophilid genomes.</title>
        <authorList>
            <person name="Kim B.Y."/>
            <person name="Wang J.R."/>
            <person name="Miller D.E."/>
            <person name="Barmina O."/>
            <person name="Delaney E."/>
            <person name="Thompson A."/>
            <person name="Comeault A.A."/>
            <person name="Peede D."/>
            <person name="D'Agostino E.R."/>
            <person name="Pelaez J."/>
            <person name="Aguilar J.M."/>
            <person name="Haji D."/>
            <person name="Matsunaga T."/>
            <person name="Armstrong E.E."/>
            <person name="Zych M."/>
            <person name="Ogawa Y."/>
            <person name="Stamenkovic-Radak M."/>
            <person name="Jelic M."/>
            <person name="Veselinovic M.S."/>
            <person name="Tanaskovic M."/>
            <person name="Eric P."/>
            <person name="Gao J.J."/>
            <person name="Katoh T.K."/>
            <person name="Toda M.J."/>
            <person name="Watabe H."/>
            <person name="Watada M."/>
            <person name="Davis J.S."/>
            <person name="Moyle L.C."/>
            <person name="Manoli G."/>
            <person name="Bertolini E."/>
            <person name="Kostal V."/>
            <person name="Hawley R.S."/>
            <person name="Takahashi A."/>
            <person name="Jones C.D."/>
            <person name="Price D.K."/>
            <person name="Whiteman N."/>
            <person name="Kopp A."/>
            <person name="Matute D.R."/>
            <person name="Petrov D.A."/>
        </authorList>
    </citation>
    <scope>NUCLEOTIDE SEQUENCE [LARGE SCALE GENOMIC DNA]</scope>
</reference>
<dbReference type="InterPro" id="IPR003598">
    <property type="entry name" value="Ig_sub2"/>
</dbReference>
<dbReference type="Gene3D" id="3.10.100.10">
    <property type="entry name" value="Mannose-Binding Protein A, subunit A"/>
    <property type="match status" value="1"/>
</dbReference>
<feature type="domain" description="Fibronectin type-III" evidence="18">
    <location>
        <begin position="1279"/>
        <end position="1377"/>
    </location>
</feature>
<keyword evidence="9" id="KW-0472">Membrane</keyword>
<keyword evidence="5 16" id="KW-0732">Signal</keyword>
<evidence type="ECO:0000256" key="10">
    <source>
        <dbReference type="ARBA" id="ARBA00023157"/>
    </source>
</evidence>
<evidence type="ECO:0000256" key="7">
    <source>
        <dbReference type="ARBA" id="ARBA00022889"/>
    </source>
</evidence>
<evidence type="ECO:0000256" key="11">
    <source>
        <dbReference type="ARBA" id="ARBA00023180"/>
    </source>
</evidence>
<dbReference type="SUPFAM" id="SSF49265">
    <property type="entry name" value="Fibronectin type III"/>
    <property type="match status" value="2"/>
</dbReference>
<dbReference type="FunFam" id="2.60.40.10:FF:001529">
    <property type="entry name" value="Cell adhesion molecule"/>
    <property type="match status" value="1"/>
</dbReference>
<dbReference type="FunFam" id="2.60.40.10:FF:001698">
    <property type="entry name" value="contactin"/>
    <property type="match status" value="1"/>
</dbReference>
<feature type="domain" description="Ig-like" evidence="17">
    <location>
        <begin position="681"/>
        <end position="765"/>
    </location>
</feature>
<dbReference type="InterPro" id="IPR016186">
    <property type="entry name" value="C-type_lectin-like/link_sf"/>
</dbReference>
<comment type="similarity">
    <text evidence="2">Belongs to the immunoglobulin superfamily. Contactin family.</text>
</comment>
<feature type="region of interest" description="Disordered" evidence="15">
    <location>
        <begin position="38"/>
        <end position="91"/>
    </location>
</feature>
<dbReference type="GO" id="GO:0098609">
    <property type="term" value="P:cell-cell adhesion"/>
    <property type="evidence" value="ECO:0007669"/>
    <property type="project" value="TreeGrafter"/>
</dbReference>
<dbReference type="InterPro" id="IPR036179">
    <property type="entry name" value="Ig-like_dom_sf"/>
</dbReference>
<dbReference type="CTD" id="40553"/>
<evidence type="ECO:0000256" key="6">
    <source>
        <dbReference type="ARBA" id="ARBA00022737"/>
    </source>
</evidence>
<evidence type="ECO:0000256" key="8">
    <source>
        <dbReference type="ARBA" id="ARBA00022949"/>
    </source>
</evidence>
<dbReference type="FunFam" id="2.60.40.10:FF:000035">
    <property type="entry name" value="Contactin 1"/>
    <property type="match status" value="1"/>
</dbReference>
<evidence type="ECO:0000256" key="3">
    <source>
        <dbReference type="ARBA" id="ARBA00022475"/>
    </source>
</evidence>
<feature type="domain" description="Fibronectin type-III" evidence="18">
    <location>
        <begin position="1073"/>
        <end position="1171"/>
    </location>
</feature>
<dbReference type="PANTHER" id="PTHR44170">
    <property type="entry name" value="PROTEIN SIDEKICK"/>
    <property type="match status" value="1"/>
</dbReference>
<keyword evidence="13" id="KW-0393">Immunoglobulin domain</keyword>
<dbReference type="InterPro" id="IPR007110">
    <property type="entry name" value="Ig-like_dom"/>
</dbReference>
<dbReference type="GO" id="GO:0098552">
    <property type="term" value="C:side of membrane"/>
    <property type="evidence" value="ECO:0007669"/>
    <property type="project" value="UniProtKB-KW"/>
</dbReference>
<dbReference type="GO" id="GO:0008366">
    <property type="term" value="P:axon ensheathment"/>
    <property type="evidence" value="ECO:0007669"/>
    <property type="project" value="UniProtKB-ARBA"/>
</dbReference>
<dbReference type="Pfam" id="PF13927">
    <property type="entry name" value="Ig_3"/>
    <property type="match status" value="4"/>
</dbReference>
<evidence type="ECO:0000313" key="20">
    <source>
        <dbReference type="Proteomes" id="UP001652680"/>
    </source>
</evidence>
<dbReference type="InterPro" id="IPR036116">
    <property type="entry name" value="FN3_sf"/>
</dbReference>
<dbReference type="FunFam" id="2.60.40.10:FF:001861">
    <property type="entry name" value="Cell adhesion molecule"/>
    <property type="match status" value="1"/>
</dbReference>
<dbReference type="FunFam" id="2.60.40.10:FF:000047">
    <property type="entry name" value="Contactin 1"/>
    <property type="match status" value="1"/>
</dbReference>
<evidence type="ECO:0000256" key="13">
    <source>
        <dbReference type="ARBA" id="ARBA00023319"/>
    </source>
</evidence>
<dbReference type="SUPFAM" id="SSF56436">
    <property type="entry name" value="C-type lectin-like"/>
    <property type="match status" value="1"/>
</dbReference>
<keyword evidence="10" id="KW-1015">Disulfide bond</keyword>
<dbReference type="PANTHER" id="PTHR44170:SF6">
    <property type="entry name" value="CONTACTIN"/>
    <property type="match status" value="1"/>
</dbReference>
<evidence type="ECO:0000256" key="1">
    <source>
        <dbReference type="ARBA" id="ARBA00004609"/>
    </source>
</evidence>
<dbReference type="OrthoDB" id="3666223at2759"/>
<dbReference type="GO" id="GO:0005918">
    <property type="term" value="C:septate junction"/>
    <property type="evidence" value="ECO:0007669"/>
    <property type="project" value="UniProtKB-SubCell"/>
</dbReference>
<name>A0A6P4EZ81_DRORH</name>
<feature type="domain" description="Fibronectin type-III" evidence="18">
    <location>
        <begin position="1176"/>
        <end position="1274"/>
    </location>
</feature>
<dbReference type="InterPro" id="IPR003599">
    <property type="entry name" value="Ig_sub"/>
</dbReference>
<keyword evidence="8" id="KW-0965">Cell junction</keyword>
<dbReference type="Pfam" id="PF07679">
    <property type="entry name" value="I-set"/>
    <property type="match status" value="1"/>
</dbReference>
<dbReference type="FunFam" id="2.60.40.10:FF:000064">
    <property type="entry name" value="Contactin 1"/>
    <property type="match status" value="1"/>
</dbReference>
<dbReference type="InterPro" id="IPR003961">
    <property type="entry name" value="FN3_dom"/>
</dbReference>
<dbReference type="InterPro" id="IPR016187">
    <property type="entry name" value="CTDL_fold"/>
</dbReference>
<reference evidence="19" key="3">
    <citation type="submission" date="2025-05" db="UniProtKB">
        <authorList>
            <consortium name="EnsemblMetazoa"/>
        </authorList>
    </citation>
    <scope>IDENTIFICATION</scope>
</reference>
<keyword evidence="20" id="KW-1185">Reference proteome</keyword>
<evidence type="ECO:0000256" key="16">
    <source>
        <dbReference type="SAM" id="SignalP"/>
    </source>
</evidence>